<sequence length="126" mass="13880">MVYSASRGAHLNLKRAENARVLVSKIPAMVDTLVAKTRAWEEEHNMSFFCVCGKAMVDTLVAKTRAWEEEHNMSFAYDGVPLLAMLDEYGTKEGSRTATRGARHCLQHQAKPCETGECKETGGGTS</sequence>
<proteinExistence type="inferred from homology"/>
<evidence type="ECO:0000313" key="6">
    <source>
        <dbReference type="EMBL" id="KAH0922375.1"/>
    </source>
</evidence>
<dbReference type="PANTHER" id="PTHR19321:SF41">
    <property type="entry name" value="FASCETTO-RELATED"/>
    <property type="match status" value="1"/>
</dbReference>
<protein>
    <submittedName>
        <fullName evidence="6">Uncharacterized protein</fullName>
    </submittedName>
</protein>
<evidence type="ECO:0000256" key="1">
    <source>
        <dbReference type="ARBA" id="ARBA00004245"/>
    </source>
</evidence>
<keyword evidence="5" id="KW-0206">Cytoskeleton</keyword>
<evidence type="ECO:0000256" key="5">
    <source>
        <dbReference type="ARBA" id="ARBA00023212"/>
    </source>
</evidence>
<keyword evidence="3" id="KW-0493">Microtubule</keyword>
<evidence type="ECO:0000256" key="2">
    <source>
        <dbReference type="ARBA" id="ARBA00006187"/>
    </source>
</evidence>
<dbReference type="InterPro" id="IPR007145">
    <property type="entry name" value="MAP65_Ase1_PRC1"/>
</dbReference>
<organism evidence="6 7">
    <name type="scientific">Brassica napus</name>
    <name type="common">Rape</name>
    <dbReference type="NCBI Taxonomy" id="3708"/>
    <lineage>
        <taxon>Eukaryota</taxon>
        <taxon>Viridiplantae</taxon>
        <taxon>Streptophyta</taxon>
        <taxon>Embryophyta</taxon>
        <taxon>Tracheophyta</taxon>
        <taxon>Spermatophyta</taxon>
        <taxon>Magnoliopsida</taxon>
        <taxon>eudicotyledons</taxon>
        <taxon>Gunneridae</taxon>
        <taxon>Pentapetalae</taxon>
        <taxon>rosids</taxon>
        <taxon>malvids</taxon>
        <taxon>Brassicales</taxon>
        <taxon>Brassicaceae</taxon>
        <taxon>Brassiceae</taxon>
        <taxon>Brassica</taxon>
    </lineage>
</organism>
<gene>
    <name evidence="6" type="ORF">HID58_022393</name>
</gene>
<evidence type="ECO:0000256" key="3">
    <source>
        <dbReference type="ARBA" id="ARBA00022701"/>
    </source>
</evidence>
<keyword evidence="4" id="KW-0175">Coiled coil</keyword>
<comment type="similarity">
    <text evidence="2">Belongs to the MAP65/ASE1 family.</text>
</comment>
<reference evidence="6 7" key="1">
    <citation type="submission" date="2021-05" db="EMBL/GenBank/DDBJ databases">
        <title>Genome Assembly of Synthetic Allotetraploid Brassica napus Reveals Homoeologous Exchanges between Subgenomes.</title>
        <authorList>
            <person name="Davis J.T."/>
        </authorList>
    </citation>
    <scope>NUCLEOTIDE SEQUENCE [LARGE SCALE GENOMIC DNA]</scope>
    <source>
        <strain evidence="7">cv. Da-Ae</strain>
        <tissue evidence="6">Seedling</tissue>
    </source>
</reference>
<evidence type="ECO:0000256" key="4">
    <source>
        <dbReference type="ARBA" id="ARBA00023054"/>
    </source>
</evidence>
<comment type="subcellular location">
    <subcellularLocation>
        <location evidence="1">Cytoplasm</location>
        <location evidence="1">Cytoskeleton</location>
    </subcellularLocation>
</comment>
<dbReference type="PANTHER" id="PTHR19321">
    <property type="entry name" value="PROTEIN REGULATOR OF CYTOKINESIS 1 PRC1-RELATED"/>
    <property type="match status" value="1"/>
</dbReference>
<name>A0ABQ8D1G5_BRANA</name>
<dbReference type="EMBL" id="JAGKQM010000006">
    <property type="protein sequence ID" value="KAH0922375.1"/>
    <property type="molecule type" value="Genomic_DNA"/>
</dbReference>
<accession>A0ABQ8D1G5</accession>
<keyword evidence="7" id="KW-1185">Reference proteome</keyword>
<evidence type="ECO:0000313" key="7">
    <source>
        <dbReference type="Proteomes" id="UP000824890"/>
    </source>
</evidence>
<dbReference type="Gene3D" id="1.20.58.1520">
    <property type="match status" value="2"/>
</dbReference>
<comment type="caution">
    <text evidence="6">The sequence shown here is derived from an EMBL/GenBank/DDBJ whole genome shotgun (WGS) entry which is preliminary data.</text>
</comment>
<dbReference type="Pfam" id="PF03999">
    <property type="entry name" value="MAP65_ASE1"/>
    <property type="match status" value="1"/>
</dbReference>
<keyword evidence="5" id="KW-0963">Cytoplasm</keyword>
<dbReference type="Proteomes" id="UP000824890">
    <property type="component" value="Unassembled WGS sequence"/>
</dbReference>